<reference evidence="3 4" key="1">
    <citation type="journal article" date="2013" name="Genome Announc.">
        <title>Draft Genome Sequence of the Moderately Halophilic Bacterium Marinobacter lipolyticus Strain SM19.</title>
        <authorList>
            <person name="Papke R.T."/>
            <person name="de la Haba R.R."/>
            <person name="Infante-Dominguez C."/>
            <person name="Perez D."/>
            <person name="Sanchez-Porro C."/>
            <person name="Lapierre P."/>
            <person name="Ventosa A."/>
        </authorList>
    </citation>
    <scope>NUCLEOTIDE SEQUENCE [LARGE SCALE GENOMIC DNA]</scope>
    <source>
        <strain evidence="3 4">SM19</strain>
    </source>
</reference>
<dbReference type="GO" id="GO:0032259">
    <property type="term" value="P:methylation"/>
    <property type="evidence" value="ECO:0007669"/>
    <property type="project" value="UniProtKB-KW"/>
</dbReference>
<feature type="domain" description="Methylated-DNA-[protein]-cysteine S-methyltransferase DNA binding" evidence="2">
    <location>
        <begin position="7"/>
        <end position="87"/>
    </location>
</feature>
<keyword evidence="3" id="KW-0808">Transferase</keyword>
<dbReference type="InterPro" id="IPR052520">
    <property type="entry name" value="ATL_DNA_repair"/>
</dbReference>
<dbReference type="PANTHER" id="PTHR42942">
    <property type="entry name" value="6-O-METHYLGUANINE DNA METHYLTRANSFERASE"/>
    <property type="match status" value="1"/>
</dbReference>
<dbReference type="STRING" id="1318628.MARLIPOL_01055"/>
<dbReference type="eggNOG" id="COG3695">
    <property type="taxonomic scope" value="Bacteria"/>
</dbReference>
<dbReference type="GO" id="GO:0006281">
    <property type="term" value="P:DNA repair"/>
    <property type="evidence" value="ECO:0007669"/>
    <property type="project" value="InterPro"/>
</dbReference>
<dbReference type="InterPro" id="IPR036217">
    <property type="entry name" value="MethylDNA_cys_MeTrfase_DNAb"/>
</dbReference>
<dbReference type="SUPFAM" id="SSF46767">
    <property type="entry name" value="Methylated DNA-protein cysteine methyltransferase, C-terminal domain"/>
    <property type="match status" value="1"/>
</dbReference>
<gene>
    <name evidence="3" type="ORF">MARLIPOL_01055</name>
</gene>
<dbReference type="EMBL" id="ASAD01000003">
    <property type="protein sequence ID" value="EON93874.1"/>
    <property type="molecule type" value="Genomic_DNA"/>
</dbReference>
<dbReference type="Pfam" id="PF01035">
    <property type="entry name" value="DNA_binding_1"/>
    <property type="match status" value="1"/>
</dbReference>
<dbReference type="PANTHER" id="PTHR42942:SF1">
    <property type="entry name" value="ALKYLTRANSFERASE-LIKE PROTEIN 1"/>
    <property type="match status" value="1"/>
</dbReference>
<evidence type="ECO:0000313" key="3">
    <source>
        <dbReference type="EMBL" id="EON93874.1"/>
    </source>
</evidence>
<dbReference type="OrthoDB" id="9132167at2"/>
<accession>R8B5T5</accession>
<dbReference type="GO" id="GO:0008168">
    <property type="term" value="F:methyltransferase activity"/>
    <property type="evidence" value="ECO:0007669"/>
    <property type="project" value="UniProtKB-KW"/>
</dbReference>
<keyword evidence="1" id="KW-0227">DNA damage</keyword>
<proteinExistence type="predicted"/>
<evidence type="ECO:0000259" key="2">
    <source>
        <dbReference type="Pfam" id="PF01035"/>
    </source>
</evidence>
<evidence type="ECO:0000313" key="4">
    <source>
        <dbReference type="Proteomes" id="UP000016540"/>
    </source>
</evidence>
<dbReference type="InterPro" id="IPR036388">
    <property type="entry name" value="WH-like_DNA-bd_sf"/>
</dbReference>
<comment type="caution">
    <text evidence="3">The sequence shown here is derived from an EMBL/GenBank/DDBJ whole genome shotgun (WGS) entry which is preliminary data.</text>
</comment>
<keyword evidence="4" id="KW-1185">Reference proteome</keyword>
<dbReference type="AlphaFoldDB" id="R8B5T5"/>
<dbReference type="HOGENOM" id="CLU_000445_52_5_6"/>
<dbReference type="Proteomes" id="UP000016540">
    <property type="component" value="Unassembled WGS sequence"/>
</dbReference>
<dbReference type="PATRIC" id="fig|1318628.3.peg.209"/>
<sequence>MSEPTKEQKIWQVVALIPPGSVASYGQVADMAGLGRQARFVGRALGKLPSGHSIPWYRVIRSSGQIAFPQGSEAYETQVFRLREEGVEVLNGRVSMKRFQWRP</sequence>
<dbReference type="RefSeq" id="WP_012136198.1">
    <property type="nucleotide sequence ID" value="NZ_KE007306.1"/>
</dbReference>
<organism evidence="3 4">
    <name type="scientific">Marinobacter lipolyticus SM19</name>
    <dbReference type="NCBI Taxonomy" id="1318628"/>
    <lineage>
        <taxon>Bacteria</taxon>
        <taxon>Pseudomonadati</taxon>
        <taxon>Pseudomonadota</taxon>
        <taxon>Gammaproteobacteria</taxon>
        <taxon>Pseudomonadales</taxon>
        <taxon>Marinobacteraceae</taxon>
        <taxon>Marinobacter</taxon>
    </lineage>
</organism>
<dbReference type="Gene3D" id="1.10.10.10">
    <property type="entry name" value="Winged helix-like DNA-binding domain superfamily/Winged helix DNA-binding domain"/>
    <property type="match status" value="1"/>
</dbReference>
<evidence type="ECO:0000256" key="1">
    <source>
        <dbReference type="ARBA" id="ARBA00022763"/>
    </source>
</evidence>
<keyword evidence="3" id="KW-0489">Methyltransferase</keyword>
<protein>
    <submittedName>
        <fullName evidence="3">Methylated-DNA--protein-cysteine methyltransferase</fullName>
    </submittedName>
</protein>
<dbReference type="InterPro" id="IPR014048">
    <property type="entry name" value="MethylDNA_cys_MeTrfase_DNA-bd"/>
</dbReference>
<dbReference type="CDD" id="cd06445">
    <property type="entry name" value="ATase"/>
    <property type="match status" value="1"/>
</dbReference>
<name>R8B5T5_9GAMM</name>